<protein>
    <submittedName>
        <fullName evidence="2">Uncharacterized protein</fullName>
    </submittedName>
</protein>
<accession>A0ABN8I8F8</accession>
<reference evidence="2" key="1">
    <citation type="submission" date="2022-03" db="EMBL/GenBank/DDBJ databases">
        <authorList>
            <person name="Martin H S."/>
        </authorList>
    </citation>
    <scope>NUCLEOTIDE SEQUENCE</scope>
</reference>
<name>A0ABN8I8F8_9NEOP</name>
<feature type="region of interest" description="Disordered" evidence="1">
    <location>
        <begin position="28"/>
        <end position="54"/>
    </location>
</feature>
<feature type="non-terminal residue" evidence="2">
    <location>
        <position position="95"/>
    </location>
</feature>
<gene>
    <name evidence="2" type="ORF">IPOD504_LOCUS7510</name>
</gene>
<dbReference type="EMBL" id="OW152814">
    <property type="protein sequence ID" value="CAH2050512.1"/>
    <property type="molecule type" value="Genomic_DNA"/>
</dbReference>
<proteinExistence type="predicted"/>
<dbReference type="Proteomes" id="UP000837857">
    <property type="component" value="Chromosome 2"/>
</dbReference>
<evidence type="ECO:0000256" key="1">
    <source>
        <dbReference type="SAM" id="MobiDB-lite"/>
    </source>
</evidence>
<sequence>MLCAACAVDTGGGCTGRAGRARPDLYARKSRPAAAATPPRLYPGSDFGAPASGSRVRDVSHDLGCVGVRQKCGTPPVLHNKTSGYNDDLLTRKVL</sequence>
<evidence type="ECO:0000313" key="2">
    <source>
        <dbReference type="EMBL" id="CAH2050512.1"/>
    </source>
</evidence>
<organism evidence="2 3">
    <name type="scientific">Iphiclides podalirius</name>
    <name type="common">scarce swallowtail</name>
    <dbReference type="NCBI Taxonomy" id="110791"/>
    <lineage>
        <taxon>Eukaryota</taxon>
        <taxon>Metazoa</taxon>
        <taxon>Ecdysozoa</taxon>
        <taxon>Arthropoda</taxon>
        <taxon>Hexapoda</taxon>
        <taxon>Insecta</taxon>
        <taxon>Pterygota</taxon>
        <taxon>Neoptera</taxon>
        <taxon>Endopterygota</taxon>
        <taxon>Lepidoptera</taxon>
        <taxon>Glossata</taxon>
        <taxon>Ditrysia</taxon>
        <taxon>Papilionoidea</taxon>
        <taxon>Papilionidae</taxon>
        <taxon>Papilioninae</taxon>
        <taxon>Iphiclides</taxon>
    </lineage>
</organism>
<evidence type="ECO:0000313" key="3">
    <source>
        <dbReference type="Proteomes" id="UP000837857"/>
    </source>
</evidence>
<keyword evidence="3" id="KW-1185">Reference proteome</keyword>